<feature type="compositionally biased region" description="Basic and acidic residues" evidence="1">
    <location>
        <begin position="31"/>
        <end position="41"/>
    </location>
</feature>
<evidence type="ECO:0000256" key="1">
    <source>
        <dbReference type="SAM" id="MobiDB-lite"/>
    </source>
</evidence>
<reference evidence="2" key="2">
    <citation type="submission" date="2020-11" db="EMBL/GenBank/DDBJ databases">
        <authorList>
            <person name="McCartney M.A."/>
            <person name="Auch B."/>
            <person name="Kono T."/>
            <person name="Mallez S."/>
            <person name="Becker A."/>
            <person name="Gohl D.M."/>
            <person name="Silverstein K.A.T."/>
            <person name="Koren S."/>
            <person name="Bechman K.B."/>
            <person name="Herman A."/>
            <person name="Abrahante J.E."/>
            <person name="Garbe J."/>
        </authorList>
    </citation>
    <scope>NUCLEOTIDE SEQUENCE</scope>
    <source>
        <strain evidence="2">Duluth1</strain>
        <tissue evidence="2">Whole animal</tissue>
    </source>
</reference>
<organism evidence="2 3">
    <name type="scientific">Dreissena polymorpha</name>
    <name type="common">Zebra mussel</name>
    <name type="synonym">Mytilus polymorpha</name>
    <dbReference type="NCBI Taxonomy" id="45954"/>
    <lineage>
        <taxon>Eukaryota</taxon>
        <taxon>Metazoa</taxon>
        <taxon>Spiralia</taxon>
        <taxon>Lophotrochozoa</taxon>
        <taxon>Mollusca</taxon>
        <taxon>Bivalvia</taxon>
        <taxon>Autobranchia</taxon>
        <taxon>Heteroconchia</taxon>
        <taxon>Euheterodonta</taxon>
        <taxon>Imparidentia</taxon>
        <taxon>Neoheterodontei</taxon>
        <taxon>Myida</taxon>
        <taxon>Dreissenoidea</taxon>
        <taxon>Dreissenidae</taxon>
        <taxon>Dreissena</taxon>
    </lineage>
</organism>
<name>A0A9D4EDJ5_DREPO</name>
<comment type="caution">
    <text evidence="2">The sequence shown here is derived from an EMBL/GenBank/DDBJ whole genome shotgun (WGS) entry which is preliminary data.</text>
</comment>
<accession>A0A9D4EDJ5</accession>
<proteinExistence type="predicted"/>
<dbReference type="AlphaFoldDB" id="A0A9D4EDJ5"/>
<evidence type="ECO:0000313" key="2">
    <source>
        <dbReference type="EMBL" id="KAH3777328.1"/>
    </source>
</evidence>
<reference evidence="2" key="1">
    <citation type="journal article" date="2019" name="bioRxiv">
        <title>The Genome of the Zebra Mussel, Dreissena polymorpha: A Resource for Invasive Species Research.</title>
        <authorList>
            <person name="McCartney M.A."/>
            <person name="Auch B."/>
            <person name="Kono T."/>
            <person name="Mallez S."/>
            <person name="Zhang Y."/>
            <person name="Obille A."/>
            <person name="Becker A."/>
            <person name="Abrahante J.E."/>
            <person name="Garbe J."/>
            <person name="Badalamenti J.P."/>
            <person name="Herman A."/>
            <person name="Mangelson H."/>
            <person name="Liachko I."/>
            <person name="Sullivan S."/>
            <person name="Sone E.D."/>
            <person name="Koren S."/>
            <person name="Silverstein K.A.T."/>
            <person name="Beckman K.B."/>
            <person name="Gohl D.M."/>
        </authorList>
    </citation>
    <scope>NUCLEOTIDE SEQUENCE</scope>
    <source>
        <strain evidence="2">Duluth1</strain>
        <tissue evidence="2">Whole animal</tissue>
    </source>
</reference>
<feature type="region of interest" description="Disordered" evidence="1">
    <location>
        <begin position="31"/>
        <end position="54"/>
    </location>
</feature>
<dbReference type="Proteomes" id="UP000828390">
    <property type="component" value="Unassembled WGS sequence"/>
</dbReference>
<evidence type="ECO:0000313" key="3">
    <source>
        <dbReference type="Proteomes" id="UP000828390"/>
    </source>
</evidence>
<keyword evidence="3" id="KW-1185">Reference proteome</keyword>
<protein>
    <submittedName>
        <fullName evidence="2">Uncharacterized protein</fullName>
    </submittedName>
</protein>
<dbReference type="EMBL" id="JAIWYP010000009">
    <property type="protein sequence ID" value="KAH3777328.1"/>
    <property type="molecule type" value="Genomic_DNA"/>
</dbReference>
<gene>
    <name evidence="2" type="ORF">DPMN_178768</name>
</gene>
<sequence length="54" mass="6525">MNDQPKTDGRERDNRWTTDRWIRDNRWTTDGRTLADNERPMDGQQLYEGRPMGD</sequence>